<evidence type="ECO:0000256" key="2">
    <source>
        <dbReference type="ARBA" id="ARBA00023008"/>
    </source>
</evidence>
<dbReference type="EMBL" id="PYMB01000023">
    <property type="protein sequence ID" value="PSW08163.1"/>
    <property type="molecule type" value="Genomic_DNA"/>
</dbReference>
<dbReference type="InterPro" id="IPR050845">
    <property type="entry name" value="Cu-binding_ET"/>
</dbReference>
<gene>
    <name evidence="5" type="ORF">C9J01_24590</name>
</gene>
<dbReference type="Gene3D" id="2.60.40.420">
    <property type="entry name" value="Cupredoxins - blue copper proteins"/>
    <property type="match status" value="1"/>
</dbReference>
<proteinExistence type="predicted"/>
<feature type="region of interest" description="Disordered" evidence="3">
    <location>
        <begin position="30"/>
        <end position="52"/>
    </location>
</feature>
<keyword evidence="1" id="KW-0479">Metal-binding</keyword>
<evidence type="ECO:0000313" key="5">
    <source>
        <dbReference type="EMBL" id="PSW08163.1"/>
    </source>
</evidence>
<dbReference type="Proteomes" id="UP000241346">
    <property type="component" value="Unassembled WGS sequence"/>
</dbReference>
<evidence type="ECO:0000256" key="1">
    <source>
        <dbReference type="ARBA" id="ARBA00022723"/>
    </source>
</evidence>
<dbReference type="GO" id="GO:0046872">
    <property type="term" value="F:metal ion binding"/>
    <property type="evidence" value="ECO:0007669"/>
    <property type="project" value="UniProtKB-KW"/>
</dbReference>
<protein>
    <submittedName>
        <fullName evidence="5">Copper-binding protein</fullName>
    </submittedName>
</protein>
<comment type="caution">
    <text evidence="5">The sequence shown here is derived from an EMBL/GenBank/DDBJ whole genome shotgun (WGS) entry which is preliminary data.</text>
</comment>
<feature type="chain" id="PRO_5015774760" evidence="4">
    <location>
        <begin position="21"/>
        <end position="181"/>
    </location>
</feature>
<dbReference type="PANTHER" id="PTHR38439:SF3">
    <property type="entry name" value="COPPER-RESISTANT CUPROPROTEIN COPI"/>
    <property type="match status" value="1"/>
</dbReference>
<dbReference type="InterPro" id="IPR008972">
    <property type="entry name" value="Cupredoxin"/>
</dbReference>
<feature type="compositionally biased region" description="Basic and acidic residues" evidence="3">
    <location>
        <begin position="30"/>
        <end position="51"/>
    </location>
</feature>
<feature type="signal peptide" evidence="4">
    <location>
        <begin position="1"/>
        <end position="20"/>
    </location>
</feature>
<accession>A0A2T3N667</accession>
<keyword evidence="4" id="KW-0732">Signal</keyword>
<evidence type="ECO:0000256" key="3">
    <source>
        <dbReference type="SAM" id="MobiDB-lite"/>
    </source>
</evidence>
<organism evidence="5 6">
    <name type="scientific">Photobacterium rosenbergii</name>
    <dbReference type="NCBI Taxonomy" id="294936"/>
    <lineage>
        <taxon>Bacteria</taxon>
        <taxon>Pseudomonadati</taxon>
        <taxon>Pseudomonadota</taxon>
        <taxon>Gammaproteobacteria</taxon>
        <taxon>Vibrionales</taxon>
        <taxon>Vibrionaceae</taxon>
        <taxon>Photobacterium</taxon>
    </lineage>
</organism>
<evidence type="ECO:0000256" key="4">
    <source>
        <dbReference type="SAM" id="SignalP"/>
    </source>
</evidence>
<reference evidence="5 6" key="1">
    <citation type="submission" date="2018-03" db="EMBL/GenBank/DDBJ databases">
        <title>Whole genome sequencing of Histamine producing bacteria.</title>
        <authorList>
            <person name="Butler K."/>
        </authorList>
    </citation>
    <scope>NUCLEOTIDE SEQUENCE [LARGE SCALE GENOMIC DNA]</scope>
    <source>
        <strain evidence="5 6">DSM 19138</strain>
    </source>
</reference>
<dbReference type="OrthoDB" id="9816061at2"/>
<name>A0A2T3N667_9GAMM</name>
<dbReference type="PANTHER" id="PTHR38439">
    <property type="entry name" value="AURACYANIN-B"/>
    <property type="match status" value="1"/>
</dbReference>
<evidence type="ECO:0000313" key="6">
    <source>
        <dbReference type="Proteomes" id="UP000241346"/>
    </source>
</evidence>
<dbReference type="CDD" id="cd04211">
    <property type="entry name" value="Cupredoxin_like_2"/>
    <property type="match status" value="1"/>
</dbReference>
<sequence>MKVNAALTLALMLTTPVTFAAGDHAHTHVEGHEGHGTMSGHHEMSGHHDMSGHGAMASAVGMPAPANQATQTYNVILTDDMKMQFEPSLAIKQGDVVRFVVTNKGQIPHEFSIGSIDEQAKHREMMRAMPDMEHHDGTTVTLAAGETAEMGWHFMGQNFVEFSCNIPGHSEAGMKRNTILK</sequence>
<dbReference type="SUPFAM" id="SSF49503">
    <property type="entry name" value="Cupredoxins"/>
    <property type="match status" value="1"/>
</dbReference>
<keyword evidence="2" id="KW-0186">Copper</keyword>
<dbReference type="AlphaFoldDB" id="A0A2T3N667"/>